<name>A0ABT9XUT6_9BACI</name>
<evidence type="ECO:0000313" key="2">
    <source>
        <dbReference type="Proteomes" id="UP001224122"/>
    </source>
</evidence>
<reference evidence="1 2" key="1">
    <citation type="submission" date="2023-07" db="EMBL/GenBank/DDBJ databases">
        <title>Genomic Encyclopedia of Type Strains, Phase IV (KMG-IV): sequencing the most valuable type-strain genomes for metagenomic binning, comparative biology and taxonomic classification.</title>
        <authorList>
            <person name="Goeker M."/>
        </authorList>
    </citation>
    <scope>NUCLEOTIDE SEQUENCE [LARGE SCALE GENOMIC DNA]</scope>
    <source>
        <strain evidence="1 2">DSM 27594</strain>
    </source>
</reference>
<dbReference type="EMBL" id="JAUSTW010000003">
    <property type="protein sequence ID" value="MDQ0199323.1"/>
    <property type="molecule type" value="Genomic_DNA"/>
</dbReference>
<protein>
    <submittedName>
        <fullName evidence="1">Uncharacterized protein</fullName>
    </submittedName>
</protein>
<dbReference type="Proteomes" id="UP001224122">
    <property type="component" value="Unassembled WGS sequence"/>
</dbReference>
<sequence length="55" mass="6691">MGYEQNEHLMIRMDFPESQLEKRGKLNRRVFIKNNIEVGHLWQNIKLFCQRCIKG</sequence>
<organism evidence="1 2">
    <name type="scientific">Neobacillus ginsengisoli</name>
    <dbReference type="NCBI Taxonomy" id="904295"/>
    <lineage>
        <taxon>Bacteria</taxon>
        <taxon>Bacillati</taxon>
        <taxon>Bacillota</taxon>
        <taxon>Bacilli</taxon>
        <taxon>Bacillales</taxon>
        <taxon>Bacillaceae</taxon>
        <taxon>Neobacillus</taxon>
    </lineage>
</organism>
<keyword evidence="2" id="KW-1185">Reference proteome</keyword>
<gene>
    <name evidence="1" type="ORF">J2S10_002481</name>
</gene>
<comment type="caution">
    <text evidence="1">The sequence shown here is derived from an EMBL/GenBank/DDBJ whole genome shotgun (WGS) entry which is preliminary data.</text>
</comment>
<accession>A0ABT9XUT6</accession>
<evidence type="ECO:0000313" key="1">
    <source>
        <dbReference type="EMBL" id="MDQ0199323.1"/>
    </source>
</evidence>
<proteinExistence type="predicted"/>